<keyword evidence="9" id="KW-1185">Reference proteome</keyword>
<evidence type="ECO:0000256" key="5">
    <source>
        <dbReference type="ARBA" id="ARBA00022691"/>
    </source>
</evidence>
<dbReference type="PANTHER" id="PTHR23417:SF14">
    <property type="entry name" value="PENTACOTRIPEPTIDE-REPEAT REGION OF PRORP DOMAIN-CONTAINING PROTEIN"/>
    <property type="match status" value="1"/>
</dbReference>
<proteinExistence type="inferred from homology"/>
<sequence>MMPKGDGKKPVDDKPRFFGRRRGKTLRRTAQGLMETLLPRLAIVPPGQGEPCLDVAALFPRPIQAVWLEVGFGGGEHVAAQARLYPDIGIIGCEPFNNGIASLLGHLAGSDIDNVRIFPDDVRQLLPGLPQGSIGRAFVLFPDPWPKKRHAERRFIGKDNLDALAQVLADGAELRVASDDPVYQDWAAEQLRAHVDFTEVQVTSDRATLPDDWPPTRYEQKCLARRDPVFFRFIRKNRV</sequence>
<dbReference type="eggNOG" id="COG0220">
    <property type="taxonomic scope" value="Bacteria"/>
</dbReference>
<keyword evidence="4 7" id="KW-0808">Transferase</keyword>
<dbReference type="STRING" id="1430440.MGMSRv2__3126"/>
<evidence type="ECO:0000256" key="4">
    <source>
        <dbReference type="ARBA" id="ARBA00022679"/>
    </source>
</evidence>
<dbReference type="PROSITE" id="PS51625">
    <property type="entry name" value="SAM_MT_TRMB"/>
    <property type="match status" value="1"/>
</dbReference>
<feature type="binding site" evidence="7">
    <location>
        <position position="121"/>
    </location>
    <ligand>
        <name>S-adenosyl-L-methionine</name>
        <dbReference type="ChEBI" id="CHEBI:59789"/>
    </ligand>
</feature>
<feature type="binding site" evidence="7">
    <location>
        <position position="179"/>
    </location>
    <ligand>
        <name>substrate</name>
    </ligand>
</feature>
<dbReference type="HAMAP" id="MF_01057">
    <property type="entry name" value="tRNA_methyltr_TrmB"/>
    <property type="match status" value="1"/>
</dbReference>
<organism evidence="8 9">
    <name type="scientific">Magnetospirillum gryphiswaldense (strain DSM 6361 / JCM 21280 / NBRC 15271 / MSR-1)</name>
    <dbReference type="NCBI Taxonomy" id="431944"/>
    <lineage>
        <taxon>Bacteria</taxon>
        <taxon>Pseudomonadati</taxon>
        <taxon>Pseudomonadota</taxon>
        <taxon>Alphaproteobacteria</taxon>
        <taxon>Rhodospirillales</taxon>
        <taxon>Rhodospirillaceae</taxon>
        <taxon>Magnetospirillum</taxon>
    </lineage>
</organism>
<dbReference type="SUPFAM" id="SSF53335">
    <property type="entry name" value="S-adenosyl-L-methionine-dependent methyltransferases"/>
    <property type="match status" value="1"/>
</dbReference>
<comment type="caution">
    <text evidence="7">Lacks conserved residue(s) required for the propagation of feature annotation.</text>
</comment>
<dbReference type="Proteomes" id="UP000018922">
    <property type="component" value="Chromosome I"/>
</dbReference>
<dbReference type="Gene3D" id="3.40.50.150">
    <property type="entry name" value="Vaccinia Virus protein VP39"/>
    <property type="match status" value="1"/>
</dbReference>
<comment type="function">
    <text evidence="2 7">Catalyzes the formation of N(7)-methylguanine at position 46 (m7G46) in tRNA.</text>
</comment>
<dbReference type="InterPro" id="IPR029063">
    <property type="entry name" value="SAM-dependent_MTases_sf"/>
</dbReference>
<accession>V6F7R9</accession>
<reference evidence="8 9" key="1">
    <citation type="journal article" date="2014" name="Genome Announc.">
        <title>Complete genome sequence of Magnetospirillum gryphiswaldense MSR-1.</title>
        <authorList>
            <person name="Wang X."/>
            <person name="Wang Q."/>
            <person name="Zhang W."/>
            <person name="Wang Y."/>
            <person name="Li L."/>
            <person name="Wen T."/>
            <person name="Zhang T."/>
            <person name="Zhang Y."/>
            <person name="Xu J."/>
            <person name="Hu J."/>
            <person name="Li S."/>
            <person name="Liu L."/>
            <person name="Liu J."/>
            <person name="Jiang W."/>
            <person name="Tian J."/>
            <person name="Li Y."/>
            <person name="Schuler D."/>
            <person name="Wang L."/>
            <person name="Li J."/>
        </authorList>
    </citation>
    <scope>NUCLEOTIDE SEQUENCE [LARGE SCALE GENOMIC DNA]</scope>
    <source>
        <strain evidence="9">DSM 6361 / JCM 21280 / NBRC 15271 / MSR-1</strain>
    </source>
</reference>
<dbReference type="GO" id="GO:0043527">
    <property type="term" value="C:tRNA methyltransferase complex"/>
    <property type="evidence" value="ECO:0007669"/>
    <property type="project" value="TreeGrafter"/>
</dbReference>
<evidence type="ECO:0000256" key="6">
    <source>
        <dbReference type="ARBA" id="ARBA00022694"/>
    </source>
</evidence>
<keyword evidence="3 7" id="KW-0489">Methyltransferase</keyword>
<dbReference type="PANTHER" id="PTHR23417">
    <property type="entry name" value="3-DEOXY-D-MANNO-OCTULOSONIC-ACID TRANSFERASE/TRNA GUANINE-N 7 - -METHYLTRANSFERASE"/>
    <property type="match status" value="1"/>
</dbReference>
<dbReference type="Pfam" id="PF02390">
    <property type="entry name" value="Methyltransf_4"/>
    <property type="match status" value="1"/>
</dbReference>
<gene>
    <name evidence="7 8" type="primary">trmB</name>
    <name evidence="8" type="ordered locus">MGMSRv2__3126</name>
</gene>
<evidence type="ECO:0000256" key="2">
    <source>
        <dbReference type="ARBA" id="ARBA00003015"/>
    </source>
</evidence>
<feature type="binding site" evidence="7">
    <location>
        <position position="69"/>
    </location>
    <ligand>
        <name>S-adenosyl-L-methionine</name>
        <dbReference type="ChEBI" id="CHEBI:59789"/>
    </ligand>
</feature>
<name>V6F7R9_MAGGM</name>
<dbReference type="KEGG" id="mgy:MGMSRv2__3126"/>
<keyword evidence="5 7" id="KW-0949">S-adenosyl-L-methionine</keyword>
<feature type="binding site" evidence="7">
    <location>
        <begin position="216"/>
        <end position="219"/>
    </location>
    <ligand>
        <name>substrate</name>
    </ligand>
</feature>
<dbReference type="AlphaFoldDB" id="V6F7R9"/>
<evidence type="ECO:0000313" key="8">
    <source>
        <dbReference type="EMBL" id="CDL00341.1"/>
    </source>
</evidence>
<comment type="pathway">
    <text evidence="7">tRNA modification; N(7)-methylguanine-tRNA biosynthesis.</text>
</comment>
<evidence type="ECO:0000256" key="1">
    <source>
        <dbReference type="ARBA" id="ARBA00000142"/>
    </source>
</evidence>
<evidence type="ECO:0000313" key="9">
    <source>
        <dbReference type="Proteomes" id="UP000018922"/>
    </source>
</evidence>
<dbReference type="EC" id="2.1.1.33" evidence="7"/>
<keyword evidence="6 7" id="KW-0819">tRNA processing</keyword>
<feature type="binding site" evidence="7">
    <location>
        <position position="147"/>
    </location>
    <ligand>
        <name>substrate</name>
    </ligand>
</feature>
<dbReference type="InterPro" id="IPR055361">
    <property type="entry name" value="tRNA_methyltr_TrmB_bact"/>
</dbReference>
<evidence type="ECO:0000256" key="3">
    <source>
        <dbReference type="ARBA" id="ARBA00022603"/>
    </source>
</evidence>
<dbReference type="GO" id="GO:0008176">
    <property type="term" value="F:tRNA (guanine(46)-N7)-methyltransferase activity"/>
    <property type="evidence" value="ECO:0007669"/>
    <property type="project" value="UniProtKB-UniRule"/>
</dbReference>
<dbReference type="UniPathway" id="UPA00989"/>
<dbReference type="InterPro" id="IPR003358">
    <property type="entry name" value="tRNA_(Gua-N-7)_MeTrfase_Trmb"/>
</dbReference>
<comment type="catalytic activity">
    <reaction evidence="1 7">
        <text>guanosine(46) in tRNA + S-adenosyl-L-methionine = N(7)-methylguanosine(46) in tRNA + S-adenosyl-L-homocysteine</text>
        <dbReference type="Rhea" id="RHEA:42708"/>
        <dbReference type="Rhea" id="RHEA-COMP:10188"/>
        <dbReference type="Rhea" id="RHEA-COMP:10189"/>
        <dbReference type="ChEBI" id="CHEBI:57856"/>
        <dbReference type="ChEBI" id="CHEBI:59789"/>
        <dbReference type="ChEBI" id="CHEBI:74269"/>
        <dbReference type="ChEBI" id="CHEBI:74480"/>
        <dbReference type="EC" id="2.1.1.33"/>
    </reaction>
</comment>
<protein>
    <recommendedName>
        <fullName evidence="7">tRNA (guanine-N(7)-)-methyltransferase</fullName>
        <ecNumber evidence="7">2.1.1.33</ecNumber>
    </recommendedName>
    <alternativeName>
        <fullName evidence="7">tRNA (guanine(46)-N(7))-methyltransferase</fullName>
    </alternativeName>
    <alternativeName>
        <fullName evidence="7">tRNA(m7G46)-methyltransferase</fullName>
    </alternativeName>
</protein>
<comment type="similarity">
    <text evidence="7">Belongs to the class I-like SAM-binding methyltransferase superfamily. TrmB family.</text>
</comment>
<dbReference type="EMBL" id="HG794546">
    <property type="protein sequence ID" value="CDL00341.1"/>
    <property type="molecule type" value="Genomic_DNA"/>
</dbReference>
<feature type="binding site" evidence="7">
    <location>
        <position position="143"/>
    </location>
    <ligand>
        <name>S-adenosyl-L-methionine</name>
        <dbReference type="ChEBI" id="CHEBI:59789"/>
    </ligand>
</feature>
<feature type="binding site" evidence="7">
    <location>
        <position position="94"/>
    </location>
    <ligand>
        <name>S-adenosyl-L-methionine</name>
        <dbReference type="ChEBI" id="CHEBI:59789"/>
    </ligand>
</feature>
<dbReference type="HOGENOM" id="CLU_050910_0_3_5"/>
<evidence type="ECO:0000256" key="7">
    <source>
        <dbReference type="HAMAP-Rule" id="MF_01057"/>
    </source>
</evidence>